<dbReference type="EC" id="3.5.1.94" evidence="5"/>
<dbReference type="InterPro" id="IPR029062">
    <property type="entry name" value="Class_I_gatase-like"/>
</dbReference>
<comment type="pathway">
    <text evidence="4">Amine and polyamine degradation; putrescine degradation; 4-aminobutanoate from putrescine: step 4/4.</text>
</comment>
<comment type="catalytic activity">
    <reaction evidence="2">
        <text>4-(gamma-L-glutamylamino)butanoate + H2O = 4-aminobutanoate + L-glutamate</text>
        <dbReference type="Rhea" id="RHEA:19737"/>
        <dbReference type="ChEBI" id="CHEBI:15377"/>
        <dbReference type="ChEBI" id="CHEBI:29985"/>
        <dbReference type="ChEBI" id="CHEBI:58800"/>
        <dbReference type="ChEBI" id="CHEBI:59888"/>
        <dbReference type="EC" id="3.5.1.94"/>
    </reaction>
</comment>
<dbReference type="FunFam" id="3.40.50.880:FF:000030">
    <property type="entry name" value="Gamma-glutamyl-gamma-aminobutyrate hydrolase PuuD"/>
    <property type="match status" value="1"/>
</dbReference>
<dbReference type="STRING" id="1004156.AYP45_17860"/>
<evidence type="ECO:0000256" key="5">
    <source>
        <dbReference type="ARBA" id="ARBA00066788"/>
    </source>
</evidence>
<proteinExistence type="inferred from homology"/>
<dbReference type="CDD" id="cd01745">
    <property type="entry name" value="GATase1_2"/>
    <property type="match status" value="1"/>
</dbReference>
<name>A0A1V4AP60_9BACT</name>
<evidence type="ECO:0000256" key="4">
    <source>
        <dbReference type="ARBA" id="ARBA00060634"/>
    </source>
</evidence>
<dbReference type="EMBL" id="AYTS01000205">
    <property type="protein sequence ID" value="OOP54894.1"/>
    <property type="molecule type" value="Genomic_DNA"/>
</dbReference>
<evidence type="ECO:0000313" key="7">
    <source>
        <dbReference type="Proteomes" id="UP000189681"/>
    </source>
</evidence>
<protein>
    <recommendedName>
        <fullName evidence="5">gamma-glutamyl-gamma-aminobutyrate hydrolase</fullName>
        <ecNumber evidence="5">3.5.1.94</ecNumber>
    </recommendedName>
</protein>
<dbReference type="GO" id="GO:0033969">
    <property type="term" value="F:gamma-glutamyl-gamma-aminobutyrate hydrolase activity"/>
    <property type="evidence" value="ECO:0007669"/>
    <property type="project" value="UniProtKB-EC"/>
</dbReference>
<sequence length="233" mass="25683">MKPIIGINCDYEEEGKQPYSFVYRNYVEAIIAGGGIPLLLPIMKDGDDVRNSLKRIDGLLLTGGNDVPPHRYGKDQHKKTICVHPDKDISDNFLVNIAFQMKKPILAICYGAQLVNVVFGGSLIQDIPSHGTSCLVHKDLQNKHYTHPVAVEKGSRLYKIVGAEHLETNSVHHQAIDKLGNGLVATAHTEDGIVEAIELEGYPFFVGVQWHPERLITDPCHASLFSALVIASK</sequence>
<evidence type="ECO:0000256" key="1">
    <source>
        <dbReference type="ARBA" id="ARBA00011083"/>
    </source>
</evidence>
<dbReference type="PROSITE" id="PS51273">
    <property type="entry name" value="GATASE_TYPE_1"/>
    <property type="match status" value="1"/>
</dbReference>
<gene>
    <name evidence="6" type="ORF">AYP45_17860</name>
</gene>
<dbReference type="GO" id="GO:0005829">
    <property type="term" value="C:cytosol"/>
    <property type="evidence" value="ECO:0007669"/>
    <property type="project" value="TreeGrafter"/>
</dbReference>
<dbReference type="InterPro" id="IPR011697">
    <property type="entry name" value="Peptidase_C26"/>
</dbReference>
<dbReference type="Proteomes" id="UP000189681">
    <property type="component" value="Unassembled WGS sequence"/>
</dbReference>
<reference evidence="6 7" key="1">
    <citation type="journal article" date="2017" name="Water Res.">
        <title>Discovery and metagenomic analysis of an anammox bacterial enrichment related to Candidatus "Brocadia caroliniensis" in a full-scale glycerol-fed nitritation-denitritation separate centrate treatment process.</title>
        <authorList>
            <person name="Park H."/>
            <person name="Brotto A.C."/>
            <person name="van Loosdrecht M.C."/>
            <person name="Chandran K."/>
        </authorList>
    </citation>
    <scope>NUCLEOTIDE SEQUENCE [LARGE SCALE GENOMIC DNA]</scope>
    <source>
        <strain evidence="6">26THWARD</strain>
    </source>
</reference>
<comment type="function">
    <text evidence="3">Involved in the breakdown of putrescine via hydrolysis of the gamma-glutamyl linkage of gamma-glutamyl-gamma-aminobutyrate.</text>
</comment>
<organism evidence="6 7">
    <name type="scientific">Candidatus Brocadia carolinensis</name>
    <dbReference type="NCBI Taxonomy" id="1004156"/>
    <lineage>
        <taxon>Bacteria</taxon>
        <taxon>Pseudomonadati</taxon>
        <taxon>Planctomycetota</taxon>
        <taxon>Candidatus Brocadiia</taxon>
        <taxon>Candidatus Brocadiales</taxon>
        <taxon>Candidatus Brocadiaceae</taxon>
        <taxon>Candidatus Brocadia</taxon>
    </lineage>
</organism>
<comment type="caution">
    <text evidence="6">The sequence shown here is derived from an EMBL/GenBank/DDBJ whole genome shotgun (WGS) entry which is preliminary data.</text>
</comment>
<evidence type="ECO:0000313" key="6">
    <source>
        <dbReference type="EMBL" id="OOP54894.1"/>
    </source>
</evidence>
<dbReference type="Gene3D" id="3.40.50.880">
    <property type="match status" value="1"/>
</dbReference>
<dbReference type="Pfam" id="PF07722">
    <property type="entry name" value="Peptidase_C26"/>
    <property type="match status" value="1"/>
</dbReference>
<evidence type="ECO:0000256" key="3">
    <source>
        <dbReference type="ARBA" id="ARBA00055068"/>
    </source>
</evidence>
<dbReference type="GO" id="GO:0006598">
    <property type="term" value="P:polyamine catabolic process"/>
    <property type="evidence" value="ECO:0007669"/>
    <property type="project" value="TreeGrafter"/>
</dbReference>
<comment type="similarity">
    <text evidence="1">Belongs to the peptidase C26 family.</text>
</comment>
<accession>A0A1V4AP60</accession>
<evidence type="ECO:0000256" key="2">
    <source>
        <dbReference type="ARBA" id="ARBA00052718"/>
    </source>
</evidence>
<dbReference type="SUPFAM" id="SSF52317">
    <property type="entry name" value="Class I glutamine amidotransferase-like"/>
    <property type="match status" value="1"/>
</dbReference>
<dbReference type="PANTHER" id="PTHR43235:SF1">
    <property type="entry name" value="GLUTAMINE AMIDOTRANSFERASE PB2B2.05-RELATED"/>
    <property type="match status" value="1"/>
</dbReference>
<dbReference type="PANTHER" id="PTHR43235">
    <property type="entry name" value="GLUTAMINE AMIDOTRANSFERASE PB2B2.05-RELATED"/>
    <property type="match status" value="1"/>
</dbReference>
<dbReference type="InterPro" id="IPR044668">
    <property type="entry name" value="PuuD-like"/>
</dbReference>
<dbReference type="AlphaFoldDB" id="A0A1V4AP60"/>